<evidence type="ECO:0000313" key="2">
    <source>
        <dbReference type="Proteomes" id="UP000001596"/>
    </source>
</evidence>
<dbReference type="AlphaFoldDB" id="B9JWM5"/>
<proteinExistence type="predicted"/>
<dbReference type="Proteomes" id="UP000001596">
    <property type="component" value="Chromosome 1"/>
</dbReference>
<name>B9JWM5_ALLAM</name>
<evidence type="ECO:0000313" key="1">
    <source>
        <dbReference type="EMBL" id="ACM36653.1"/>
    </source>
</evidence>
<keyword evidence="2" id="KW-1185">Reference proteome</keyword>
<organism evidence="1 2">
    <name type="scientific">Allorhizobium ampelinum (strain ATCC BAA-846 / DSM 112012 / S4)</name>
    <name type="common">Agrobacterium vitis (strain S4)</name>
    <dbReference type="NCBI Taxonomy" id="311402"/>
    <lineage>
        <taxon>Bacteria</taxon>
        <taxon>Pseudomonadati</taxon>
        <taxon>Pseudomonadota</taxon>
        <taxon>Alphaproteobacteria</taxon>
        <taxon>Hyphomicrobiales</taxon>
        <taxon>Rhizobiaceae</taxon>
        <taxon>Rhizobium/Agrobacterium group</taxon>
        <taxon>Allorhizobium</taxon>
        <taxon>Allorhizobium ampelinum</taxon>
    </lineage>
</organism>
<dbReference type="EMBL" id="CP000633">
    <property type="protein sequence ID" value="ACM36653.1"/>
    <property type="molecule type" value="Genomic_DNA"/>
</dbReference>
<sequence>MTSLIATIRGIVSPGSHPLALDEGEPDANASLFEAPLTPEASTTGGDMSVNQTVPGAASATGVTAAVAAAVQGGVDGAQAAVDRINAILSADGIKGDGTRMSAALELASAAPGMTADQVVAFVTGNVAGASTAAPDAATAPAPAAATVSPPGASYEQQRIAAANLAMPGGGQPAAKETVGASWKDAIAKAGVGRKGA</sequence>
<protein>
    <submittedName>
        <fullName evidence="1">Lytic murein transglycosylase</fullName>
    </submittedName>
</protein>
<dbReference type="HOGENOM" id="CLU_1381579_0_0_5"/>
<gene>
    <name evidence="1" type="ordered locus">Avi_2316</name>
</gene>
<reference evidence="1 2" key="1">
    <citation type="journal article" date="2009" name="J. Bacteriol.">
        <title>Genome sequences of three Agrobacterium biovars help elucidate the evolution of multichromosome genomes in bacteria.</title>
        <authorList>
            <person name="Slater S.C."/>
            <person name="Goldman B.S."/>
            <person name="Goodner B."/>
            <person name="Setubal J.C."/>
            <person name="Farrand S.K."/>
            <person name="Nester E.W."/>
            <person name="Burr T.J."/>
            <person name="Banta L."/>
            <person name="Dickerman A.W."/>
            <person name="Paulsen I."/>
            <person name="Otten L."/>
            <person name="Suen G."/>
            <person name="Welch R."/>
            <person name="Almeida N.F."/>
            <person name="Arnold F."/>
            <person name="Burton O.T."/>
            <person name="Du Z."/>
            <person name="Ewing A."/>
            <person name="Godsy E."/>
            <person name="Heisel S."/>
            <person name="Houmiel K.L."/>
            <person name="Jhaveri J."/>
            <person name="Lu J."/>
            <person name="Miller N.M."/>
            <person name="Norton S."/>
            <person name="Chen Q."/>
            <person name="Phoolcharoen W."/>
            <person name="Ohlin V."/>
            <person name="Ondrusek D."/>
            <person name="Pride N."/>
            <person name="Stricklin S.L."/>
            <person name="Sun J."/>
            <person name="Wheeler C."/>
            <person name="Wilson L."/>
            <person name="Zhu H."/>
            <person name="Wood D.W."/>
        </authorList>
    </citation>
    <scope>NUCLEOTIDE SEQUENCE [LARGE SCALE GENOMIC DNA]</scope>
    <source>
        <strain evidence="2">S4 / ATCC BAA-846</strain>
    </source>
</reference>
<dbReference type="KEGG" id="avi:Avi_2316"/>
<dbReference type="STRING" id="311402.Avi_2316"/>
<accession>B9JWM5</accession>